<keyword evidence="4 6" id="KW-1133">Transmembrane helix</keyword>
<feature type="transmembrane region" description="Helical" evidence="6">
    <location>
        <begin position="6"/>
        <end position="24"/>
    </location>
</feature>
<sequence>MTRVWPWLRLVAAVGILVVLGWRLGSAAFLDGLRAVDPWSVVAALGIGLLTTVCGAWRWCVVARGLGLPLTLGSAVSDYYRSLLLNAVLPAGVLGDVHRAVSHGQQSGDVGRGVRAVVFERFAGQVVLVLVAVAVLVARPVAVDVRPGVVVSAVAVLVVGAVVGAVAGTVVASRVPKVRAVLGRTFSDARRALLTRYALPRVAALSAVAVAGHVALFVVAARAAGSTAPLGRLVPLVVLALLVMAVPVNIGGFGPREAFLAVAFGAAGLGAAQGVTTAVVYGVLALVAALPGVLTLVPGSQRRQVARERAGQAVQQVPALVG</sequence>
<evidence type="ECO:0000256" key="2">
    <source>
        <dbReference type="ARBA" id="ARBA00022475"/>
    </source>
</evidence>
<gene>
    <name evidence="7" type="ordered locus">BN6_41230</name>
</gene>
<dbReference type="GO" id="GO:0005886">
    <property type="term" value="C:plasma membrane"/>
    <property type="evidence" value="ECO:0007669"/>
    <property type="project" value="UniProtKB-SubCell"/>
</dbReference>
<reference evidence="7 8" key="1">
    <citation type="journal article" date="2012" name="BMC Genomics">
        <title>Complete genome sequence of Saccharothrix espanaensis DSM 44229T and comparison to the other completely sequenced Pseudonocardiaceae.</title>
        <authorList>
            <person name="Strobel T."/>
            <person name="Al-Dilaimi A."/>
            <person name="Blom J."/>
            <person name="Gessner A."/>
            <person name="Kalinowski J."/>
            <person name="Luzhetska M."/>
            <person name="Puhler A."/>
            <person name="Szczepanowski R."/>
            <person name="Bechthold A."/>
            <person name="Ruckert C."/>
        </authorList>
    </citation>
    <scope>NUCLEOTIDE SEQUENCE [LARGE SCALE GENOMIC DNA]</scope>
    <source>
        <strain evidence="8">ATCC 51144 / DSM 44229 / JCM 9112 / NBRC 15066 / NRRL 15764</strain>
    </source>
</reference>
<dbReference type="HOGENOM" id="CLU_048072_4_0_11"/>
<feature type="transmembrane region" description="Helical" evidence="6">
    <location>
        <begin position="281"/>
        <end position="299"/>
    </location>
</feature>
<accession>K0JU97</accession>
<dbReference type="PATRIC" id="fig|1179773.3.peg.4126"/>
<keyword evidence="2" id="KW-1003">Cell membrane</keyword>
<comment type="subcellular location">
    <subcellularLocation>
        <location evidence="1">Cell membrane</location>
        <topology evidence="1">Multi-pass membrane protein</topology>
    </subcellularLocation>
</comment>
<feature type="transmembrane region" description="Helical" evidence="6">
    <location>
        <begin position="79"/>
        <end position="97"/>
    </location>
</feature>
<evidence type="ECO:0000256" key="3">
    <source>
        <dbReference type="ARBA" id="ARBA00022692"/>
    </source>
</evidence>
<evidence type="ECO:0000313" key="7">
    <source>
        <dbReference type="EMBL" id="CCH31410.1"/>
    </source>
</evidence>
<dbReference type="Proteomes" id="UP000006281">
    <property type="component" value="Chromosome"/>
</dbReference>
<feature type="transmembrane region" description="Helical" evidence="6">
    <location>
        <begin position="197"/>
        <end position="221"/>
    </location>
</feature>
<dbReference type="InterPro" id="IPR022791">
    <property type="entry name" value="L-PG_synthase/AglD"/>
</dbReference>
<keyword evidence="3 6" id="KW-0812">Transmembrane</keyword>
<dbReference type="BioCyc" id="SESP1179773:BN6_RS19960-MONOMER"/>
<evidence type="ECO:0000256" key="6">
    <source>
        <dbReference type="SAM" id="Phobius"/>
    </source>
</evidence>
<protein>
    <submittedName>
        <fullName evidence="7">Uncharacterized protein</fullName>
    </submittedName>
</protein>
<name>K0JU97_SACES</name>
<dbReference type="KEGG" id="sesp:BN6_41230"/>
<feature type="transmembrane region" description="Helical" evidence="6">
    <location>
        <begin position="36"/>
        <end position="59"/>
    </location>
</feature>
<feature type="transmembrane region" description="Helical" evidence="6">
    <location>
        <begin position="233"/>
        <end position="251"/>
    </location>
</feature>
<feature type="transmembrane region" description="Helical" evidence="6">
    <location>
        <begin position="150"/>
        <end position="176"/>
    </location>
</feature>
<dbReference type="OrthoDB" id="4803763at2"/>
<keyword evidence="8" id="KW-1185">Reference proteome</keyword>
<dbReference type="PANTHER" id="PTHR40277">
    <property type="entry name" value="BLL5419 PROTEIN"/>
    <property type="match status" value="1"/>
</dbReference>
<dbReference type="EMBL" id="HE804045">
    <property type="protein sequence ID" value="CCH31410.1"/>
    <property type="molecule type" value="Genomic_DNA"/>
</dbReference>
<dbReference type="AlphaFoldDB" id="K0JU97"/>
<keyword evidence="5 6" id="KW-0472">Membrane</keyword>
<dbReference type="Pfam" id="PF03706">
    <property type="entry name" value="LPG_synthase_TM"/>
    <property type="match status" value="1"/>
</dbReference>
<evidence type="ECO:0000313" key="8">
    <source>
        <dbReference type="Proteomes" id="UP000006281"/>
    </source>
</evidence>
<dbReference type="RefSeq" id="WP_015101522.1">
    <property type="nucleotide sequence ID" value="NC_019673.1"/>
</dbReference>
<dbReference type="STRING" id="1179773.BN6_41230"/>
<evidence type="ECO:0000256" key="1">
    <source>
        <dbReference type="ARBA" id="ARBA00004651"/>
    </source>
</evidence>
<evidence type="ECO:0000256" key="4">
    <source>
        <dbReference type="ARBA" id="ARBA00022989"/>
    </source>
</evidence>
<proteinExistence type="predicted"/>
<evidence type="ECO:0000256" key="5">
    <source>
        <dbReference type="ARBA" id="ARBA00023136"/>
    </source>
</evidence>
<organism evidence="7 8">
    <name type="scientific">Saccharothrix espanaensis (strain ATCC 51144 / DSM 44229 / JCM 9112 / NBRC 15066 / NRRL 15764)</name>
    <dbReference type="NCBI Taxonomy" id="1179773"/>
    <lineage>
        <taxon>Bacteria</taxon>
        <taxon>Bacillati</taxon>
        <taxon>Actinomycetota</taxon>
        <taxon>Actinomycetes</taxon>
        <taxon>Pseudonocardiales</taxon>
        <taxon>Pseudonocardiaceae</taxon>
        <taxon>Saccharothrix</taxon>
    </lineage>
</organism>
<feature type="transmembrane region" description="Helical" evidence="6">
    <location>
        <begin position="118"/>
        <end position="138"/>
    </location>
</feature>
<dbReference type="eggNOG" id="COG0392">
    <property type="taxonomic scope" value="Bacteria"/>
</dbReference>
<dbReference type="PANTHER" id="PTHR40277:SF1">
    <property type="entry name" value="BLL5419 PROTEIN"/>
    <property type="match status" value="1"/>
</dbReference>